<keyword evidence="14" id="KW-0689">Ribosomal protein</keyword>
<evidence type="ECO:0000256" key="5">
    <source>
        <dbReference type="ARBA" id="ARBA00022691"/>
    </source>
</evidence>
<dbReference type="InterPro" id="IPR006638">
    <property type="entry name" value="Elp3/MiaA/NifB-like_rSAM"/>
</dbReference>
<name>A0A7Y9TRA9_9BACT</name>
<dbReference type="PROSITE" id="PS50926">
    <property type="entry name" value="TRAM"/>
    <property type="match status" value="1"/>
</dbReference>
<comment type="similarity">
    <text evidence="9">Belongs to the methylthiotransferase family. RimO subfamily.</text>
</comment>
<evidence type="ECO:0000313" key="15">
    <source>
        <dbReference type="Proteomes" id="UP000589520"/>
    </source>
</evidence>
<keyword evidence="4 9" id="KW-0808">Transferase</keyword>
<dbReference type="Proteomes" id="UP000589520">
    <property type="component" value="Unassembled WGS sequence"/>
</dbReference>
<evidence type="ECO:0000313" key="14">
    <source>
        <dbReference type="EMBL" id="NYF78028.1"/>
    </source>
</evidence>
<evidence type="ECO:0000256" key="2">
    <source>
        <dbReference type="ARBA" id="ARBA00022485"/>
    </source>
</evidence>
<comment type="function">
    <text evidence="1">Catalyzes the methylthiolation of N6-(dimethylallyl)adenosine (i(6)A), leading to the formation of 2-methylthio-N6-(dimethylallyl)adenosine (ms(2)i(6)A) at position 37 in tRNAs that read codons beginning with uridine.</text>
</comment>
<comment type="subcellular location">
    <subcellularLocation>
        <location evidence="9">Cytoplasm</location>
    </subcellularLocation>
</comment>
<dbReference type="SFLD" id="SFLDG01082">
    <property type="entry name" value="B12-binding_domain_containing"/>
    <property type="match status" value="1"/>
</dbReference>
<dbReference type="SMART" id="SM00729">
    <property type="entry name" value="Elp3"/>
    <property type="match status" value="1"/>
</dbReference>
<keyword evidence="14" id="KW-0687">Ribonucleoprotein</keyword>
<dbReference type="SFLD" id="SFLDS00029">
    <property type="entry name" value="Radical_SAM"/>
    <property type="match status" value="1"/>
</dbReference>
<dbReference type="PANTHER" id="PTHR43837">
    <property type="entry name" value="RIBOSOMAL PROTEIN S12 METHYLTHIOTRANSFERASE RIMO"/>
    <property type="match status" value="1"/>
</dbReference>
<dbReference type="Gene3D" id="3.40.50.12160">
    <property type="entry name" value="Methylthiotransferase, N-terminal domain"/>
    <property type="match status" value="1"/>
</dbReference>
<dbReference type="InterPro" id="IPR020612">
    <property type="entry name" value="Methylthiotransferase_CS"/>
</dbReference>
<keyword evidence="7 9" id="KW-0408">Iron</keyword>
<feature type="binding site" evidence="9">
    <location>
        <position position="304"/>
    </location>
    <ligand>
        <name>[4Fe-4S] cluster</name>
        <dbReference type="ChEBI" id="CHEBI:49883"/>
        <label>2</label>
        <note>4Fe-4S-S-AdoMet</note>
    </ligand>
</feature>
<feature type="binding site" evidence="9">
    <location>
        <position position="98"/>
    </location>
    <ligand>
        <name>[4Fe-4S] cluster</name>
        <dbReference type="ChEBI" id="CHEBI:49883"/>
        <label>1</label>
    </ligand>
</feature>
<comment type="catalytic activity">
    <reaction evidence="9">
        <text>L-aspartate(89)-[ribosomal protein uS12]-hydrogen + (sulfur carrier)-SH + AH2 + 2 S-adenosyl-L-methionine = 3-methylsulfanyl-L-aspartate(89)-[ribosomal protein uS12]-hydrogen + (sulfur carrier)-H + 5'-deoxyadenosine + L-methionine + A + S-adenosyl-L-homocysteine + 2 H(+)</text>
        <dbReference type="Rhea" id="RHEA:37087"/>
        <dbReference type="Rhea" id="RHEA-COMP:10460"/>
        <dbReference type="Rhea" id="RHEA-COMP:10461"/>
        <dbReference type="Rhea" id="RHEA-COMP:14737"/>
        <dbReference type="Rhea" id="RHEA-COMP:14739"/>
        <dbReference type="ChEBI" id="CHEBI:13193"/>
        <dbReference type="ChEBI" id="CHEBI:15378"/>
        <dbReference type="ChEBI" id="CHEBI:17319"/>
        <dbReference type="ChEBI" id="CHEBI:17499"/>
        <dbReference type="ChEBI" id="CHEBI:29917"/>
        <dbReference type="ChEBI" id="CHEBI:29961"/>
        <dbReference type="ChEBI" id="CHEBI:57844"/>
        <dbReference type="ChEBI" id="CHEBI:57856"/>
        <dbReference type="ChEBI" id="CHEBI:59789"/>
        <dbReference type="ChEBI" id="CHEBI:64428"/>
        <dbReference type="ChEBI" id="CHEBI:73599"/>
        <dbReference type="EC" id="2.8.4.4"/>
    </reaction>
</comment>
<dbReference type="Pfam" id="PF04055">
    <property type="entry name" value="Radical_SAM"/>
    <property type="match status" value="1"/>
</dbReference>
<dbReference type="GO" id="GO:0103039">
    <property type="term" value="F:protein methylthiotransferase activity"/>
    <property type="evidence" value="ECO:0007669"/>
    <property type="project" value="UniProtKB-EC"/>
</dbReference>
<dbReference type="PROSITE" id="PS01278">
    <property type="entry name" value="MTTASE_RADICAL"/>
    <property type="match status" value="1"/>
</dbReference>
<evidence type="ECO:0000259" key="11">
    <source>
        <dbReference type="PROSITE" id="PS50926"/>
    </source>
</evidence>
<evidence type="ECO:0000256" key="8">
    <source>
        <dbReference type="ARBA" id="ARBA00023014"/>
    </source>
</evidence>
<dbReference type="GO" id="GO:0005840">
    <property type="term" value="C:ribosome"/>
    <property type="evidence" value="ECO:0007669"/>
    <property type="project" value="UniProtKB-KW"/>
</dbReference>
<accession>A0A7Y9TRA9</accession>
<dbReference type="PROSITE" id="PS51449">
    <property type="entry name" value="MTTASE_N"/>
    <property type="match status" value="1"/>
</dbReference>
<evidence type="ECO:0000256" key="1">
    <source>
        <dbReference type="ARBA" id="ARBA00003234"/>
    </source>
</evidence>
<dbReference type="CDD" id="cd01335">
    <property type="entry name" value="Radical_SAM"/>
    <property type="match status" value="1"/>
</dbReference>
<dbReference type="AlphaFoldDB" id="A0A7Y9TRA9"/>
<feature type="compositionally biased region" description="Basic and acidic residues" evidence="10">
    <location>
        <begin position="194"/>
        <end position="203"/>
    </location>
</feature>
<dbReference type="PANTHER" id="PTHR43837:SF1">
    <property type="entry name" value="RIBOSOMAL PROTEIN US12 METHYLTHIOTRANSFERASE RIMO"/>
    <property type="match status" value="1"/>
</dbReference>
<evidence type="ECO:0000256" key="6">
    <source>
        <dbReference type="ARBA" id="ARBA00022723"/>
    </source>
</evidence>
<dbReference type="InterPro" id="IPR013848">
    <property type="entry name" value="Methylthiotransferase_N"/>
</dbReference>
<organism evidence="14 15">
    <name type="scientific">Granulicella arctica</name>
    <dbReference type="NCBI Taxonomy" id="940613"/>
    <lineage>
        <taxon>Bacteria</taxon>
        <taxon>Pseudomonadati</taxon>
        <taxon>Acidobacteriota</taxon>
        <taxon>Terriglobia</taxon>
        <taxon>Terriglobales</taxon>
        <taxon>Acidobacteriaceae</taxon>
        <taxon>Granulicella</taxon>
    </lineage>
</organism>
<keyword evidence="2 9" id="KW-0004">4Fe-4S</keyword>
<dbReference type="FunFam" id="3.40.50.12160:FF:000003">
    <property type="entry name" value="CDK5 regulatory subunit-associated protein 1"/>
    <property type="match status" value="1"/>
</dbReference>
<feature type="binding site" evidence="9">
    <location>
        <position position="300"/>
    </location>
    <ligand>
        <name>[4Fe-4S] cluster</name>
        <dbReference type="ChEBI" id="CHEBI:49883"/>
        <label>2</label>
        <note>4Fe-4S-S-AdoMet</note>
    </ligand>
</feature>
<keyword evidence="6 9" id="KW-0479">Metal-binding</keyword>
<dbReference type="SUPFAM" id="SSF102114">
    <property type="entry name" value="Radical SAM enzymes"/>
    <property type="match status" value="1"/>
</dbReference>
<dbReference type="GO" id="GO:0006400">
    <property type="term" value="P:tRNA modification"/>
    <property type="evidence" value="ECO:0007669"/>
    <property type="project" value="InterPro"/>
</dbReference>
<comment type="cofactor">
    <cofactor evidence="9">
        <name>[4Fe-4S] cluster</name>
        <dbReference type="ChEBI" id="CHEBI:49883"/>
    </cofactor>
    <text evidence="9">Binds 2 [4Fe-4S] clusters. One cluster is coordinated with 3 cysteines and an exchangeable S-adenosyl-L-methionine.</text>
</comment>
<dbReference type="HAMAP" id="MF_01865">
    <property type="entry name" value="MTTase_RimO"/>
    <property type="match status" value="1"/>
</dbReference>
<comment type="function">
    <text evidence="9">Catalyzes the methylthiolation of an aspartic acid residue of ribosomal protein uS12.</text>
</comment>
<dbReference type="Pfam" id="PF00919">
    <property type="entry name" value="UPF0004"/>
    <property type="match status" value="1"/>
</dbReference>
<evidence type="ECO:0000256" key="4">
    <source>
        <dbReference type="ARBA" id="ARBA00022679"/>
    </source>
</evidence>
<dbReference type="FunFam" id="3.80.30.20:FF:000001">
    <property type="entry name" value="tRNA-2-methylthio-N(6)-dimethylallyladenosine synthase 2"/>
    <property type="match status" value="1"/>
</dbReference>
<evidence type="ECO:0000259" key="12">
    <source>
        <dbReference type="PROSITE" id="PS51449"/>
    </source>
</evidence>
<sequence>MTPPAILEAPVSTPARPKVGFVSLGCPKNLVDSEVMMGMLHHNGAELTPRAEDAEIIVINTCSFIDSAKQESVNTILEMVQHKQQNGGKAQRIVVAGCLVERYRDEIRKNIPEVDAVVGTGELEAILAAAGLTPTGHANNSPFQILPQGFQQPQIDAHTQHDLSLLNPTLVDDTTVHQELVSRAPSAVSQHSRPLADPEHDREIAPQLRIVQSLAETGTTHGDEPLNHPGDHIQRGIGRGIDPGNTSRPEGDLRQQQGRFSREAWDGATAALPEYLYNDATPRILTTPRASAYIKIAEGCDHPCSFCIIPQLRGKFRSRRMGSIIAEAQNLIAQGVREITLIGQDTTCYGEDLGLADGLSQLLEALAVLPGLRWLRFLYTYPNKVTTRLLETMAKHDTISKYLDVPLQHASTSVLKTMKRGGNAKLFLELIEKARRIVPGIVIRTSFIVGFPGETEADFEELCAFVRAARIDWLGVFTYSDEEGAKAFELDAATKLPRRTIEARRRKLMKLQQKISTKSKAAWVGREIDLLVEGESEETELLWEGRTSLHAPEIDGKVFINDFGPHETLVPGTFYRAEITESHDYDVVARILD</sequence>
<evidence type="ECO:0000256" key="7">
    <source>
        <dbReference type="ARBA" id="ARBA00023004"/>
    </source>
</evidence>
<feature type="region of interest" description="Disordered" evidence="10">
    <location>
        <begin position="182"/>
        <end position="203"/>
    </location>
</feature>
<dbReference type="InterPro" id="IPR058240">
    <property type="entry name" value="rSAM_sf"/>
</dbReference>
<evidence type="ECO:0000256" key="3">
    <source>
        <dbReference type="ARBA" id="ARBA00022490"/>
    </source>
</evidence>
<feature type="binding site" evidence="9">
    <location>
        <position position="307"/>
    </location>
    <ligand>
        <name>[4Fe-4S] cluster</name>
        <dbReference type="ChEBI" id="CHEBI:49883"/>
        <label>2</label>
        <note>4Fe-4S-S-AdoMet</note>
    </ligand>
</feature>
<feature type="domain" description="TRAM" evidence="11">
    <location>
        <begin position="521"/>
        <end position="593"/>
    </location>
</feature>
<feature type="binding site" evidence="9">
    <location>
        <position position="62"/>
    </location>
    <ligand>
        <name>[4Fe-4S] cluster</name>
        <dbReference type="ChEBI" id="CHEBI:49883"/>
        <label>1</label>
    </ligand>
</feature>
<dbReference type="NCBIfam" id="TIGR00089">
    <property type="entry name" value="MiaB/RimO family radical SAM methylthiotransferase"/>
    <property type="match status" value="1"/>
</dbReference>
<dbReference type="InterPro" id="IPR005839">
    <property type="entry name" value="Methylthiotransferase"/>
</dbReference>
<dbReference type="Gene3D" id="2.40.50.140">
    <property type="entry name" value="Nucleic acid-binding proteins"/>
    <property type="match status" value="1"/>
</dbReference>
<feature type="binding site" evidence="9">
    <location>
        <position position="26"/>
    </location>
    <ligand>
        <name>[4Fe-4S] cluster</name>
        <dbReference type="ChEBI" id="CHEBI:49883"/>
        <label>1</label>
    </ligand>
</feature>
<evidence type="ECO:0000256" key="9">
    <source>
        <dbReference type="HAMAP-Rule" id="MF_01865"/>
    </source>
</evidence>
<dbReference type="GO" id="GO:0035599">
    <property type="term" value="F:aspartic acid methylthiotransferase activity"/>
    <property type="evidence" value="ECO:0007669"/>
    <property type="project" value="TreeGrafter"/>
</dbReference>
<feature type="region of interest" description="Disordered" evidence="10">
    <location>
        <begin position="218"/>
        <end position="262"/>
    </location>
</feature>
<dbReference type="SFLD" id="SFLDG01061">
    <property type="entry name" value="methylthiotransferase"/>
    <property type="match status" value="1"/>
</dbReference>
<dbReference type="EC" id="2.8.4.4" evidence="9"/>
<dbReference type="GO" id="GO:0051539">
    <property type="term" value="F:4 iron, 4 sulfur cluster binding"/>
    <property type="evidence" value="ECO:0007669"/>
    <property type="project" value="UniProtKB-UniRule"/>
</dbReference>
<dbReference type="InterPro" id="IPR038135">
    <property type="entry name" value="Methylthiotransferase_N_sf"/>
</dbReference>
<dbReference type="EMBL" id="JACCCW010000001">
    <property type="protein sequence ID" value="NYF78028.1"/>
    <property type="molecule type" value="Genomic_DNA"/>
</dbReference>
<dbReference type="InterPro" id="IPR005840">
    <property type="entry name" value="Ribosomal_uS12_MeSTrfase_RimO"/>
</dbReference>
<evidence type="ECO:0000259" key="13">
    <source>
        <dbReference type="PROSITE" id="PS51918"/>
    </source>
</evidence>
<feature type="compositionally biased region" description="Polar residues" evidence="10">
    <location>
        <begin position="244"/>
        <end position="259"/>
    </location>
</feature>
<dbReference type="NCBIfam" id="TIGR01125">
    <property type="entry name" value="30S ribosomal protein S12 methylthiotransferase RimO"/>
    <property type="match status" value="1"/>
</dbReference>
<keyword evidence="8 9" id="KW-0411">Iron-sulfur</keyword>
<dbReference type="Gene3D" id="3.80.30.20">
    <property type="entry name" value="tm_1862 like domain"/>
    <property type="match status" value="1"/>
</dbReference>
<comment type="caution">
    <text evidence="14">The sequence shown here is derived from an EMBL/GenBank/DDBJ whole genome shotgun (WGS) entry which is preliminary data.</text>
</comment>
<dbReference type="InterPro" id="IPR023404">
    <property type="entry name" value="rSAM_horseshoe"/>
</dbReference>
<dbReference type="GO" id="GO:0046872">
    <property type="term" value="F:metal ion binding"/>
    <property type="evidence" value="ECO:0007669"/>
    <property type="project" value="UniProtKB-KW"/>
</dbReference>
<feature type="domain" description="MTTase N-terminal" evidence="12">
    <location>
        <begin position="17"/>
        <end position="135"/>
    </location>
</feature>
<dbReference type="InterPro" id="IPR002792">
    <property type="entry name" value="TRAM_dom"/>
</dbReference>
<evidence type="ECO:0000256" key="10">
    <source>
        <dbReference type="SAM" id="MobiDB-lite"/>
    </source>
</evidence>
<dbReference type="InterPro" id="IPR007197">
    <property type="entry name" value="rSAM"/>
</dbReference>
<dbReference type="RefSeq" id="WP_179487105.1">
    <property type="nucleotide sequence ID" value="NZ_JACCCW010000001.1"/>
</dbReference>
<gene>
    <name evidence="9" type="primary">rimO</name>
    <name evidence="14" type="ORF">HDF17_000315</name>
</gene>
<feature type="compositionally biased region" description="Basic and acidic residues" evidence="10">
    <location>
        <begin position="221"/>
        <end position="234"/>
    </location>
</feature>
<keyword evidence="15" id="KW-1185">Reference proteome</keyword>
<feature type="domain" description="Radical SAM core" evidence="13">
    <location>
        <begin position="286"/>
        <end position="518"/>
    </location>
</feature>
<dbReference type="Pfam" id="PF18693">
    <property type="entry name" value="TRAM_2"/>
    <property type="match status" value="1"/>
</dbReference>
<keyword evidence="5 9" id="KW-0949">S-adenosyl-L-methionine</keyword>
<reference evidence="14 15" key="1">
    <citation type="submission" date="2020-07" db="EMBL/GenBank/DDBJ databases">
        <title>Genomic Encyclopedia of Type Strains, Phase IV (KMG-V): Genome sequencing to study the core and pangenomes of soil and plant-associated prokaryotes.</title>
        <authorList>
            <person name="Whitman W."/>
        </authorList>
    </citation>
    <scope>NUCLEOTIDE SEQUENCE [LARGE SCALE GENOMIC DNA]</scope>
    <source>
        <strain evidence="14 15">X4EP2</strain>
    </source>
</reference>
<proteinExistence type="inferred from homology"/>
<protein>
    <recommendedName>
        <fullName evidence="9">Ribosomal protein uS12 methylthiotransferase RimO</fullName>
        <shortName evidence="9">uS12 MTTase</shortName>
        <shortName evidence="9">uS12 methylthiotransferase</shortName>
        <ecNumber evidence="9">2.8.4.4</ecNumber>
    </recommendedName>
    <alternativeName>
        <fullName evidence="9">Ribosomal protein uS12 (aspartate-C(3))-methylthiotransferase</fullName>
    </alternativeName>
    <alternativeName>
        <fullName evidence="9">Ribosome maturation factor RimO</fullName>
    </alternativeName>
</protein>
<dbReference type="PROSITE" id="PS51918">
    <property type="entry name" value="RADICAL_SAM"/>
    <property type="match status" value="1"/>
</dbReference>
<dbReference type="GO" id="GO:0005829">
    <property type="term" value="C:cytosol"/>
    <property type="evidence" value="ECO:0007669"/>
    <property type="project" value="TreeGrafter"/>
</dbReference>
<dbReference type="InterPro" id="IPR012340">
    <property type="entry name" value="NA-bd_OB-fold"/>
</dbReference>
<keyword evidence="3 9" id="KW-0963">Cytoplasm</keyword>